<organism evidence="2">
    <name type="scientific">Solanum chacoense</name>
    <name type="common">Chaco potato</name>
    <dbReference type="NCBI Taxonomy" id="4108"/>
    <lineage>
        <taxon>Eukaryota</taxon>
        <taxon>Viridiplantae</taxon>
        <taxon>Streptophyta</taxon>
        <taxon>Embryophyta</taxon>
        <taxon>Tracheophyta</taxon>
        <taxon>Spermatophyta</taxon>
        <taxon>Magnoliopsida</taxon>
        <taxon>eudicotyledons</taxon>
        <taxon>Gunneridae</taxon>
        <taxon>Pentapetalae</taxon>
        <taxon>asterids</taxon>
        <taxon>lamiids</taxon>
        <taxon>Solanales</taxon>
        <taxon>Solanaceae</taxon>
        <taxon>Solanoideae</taxon>
        <taxon>Solaneae</taxon>
        <taxon>Solanum</taxon>
    </lineage>
</organism>
<feature type="region of interest" description="Disordered" evidence="1">
    <location>
        <begin position="1"/>
        <end position="41"/>
    </location>
</feature>
<proteinExistence type="predicted"/>
<protein>
    <submittedName>
        <fullName evidence="2">Putative ovule protein</fullName>
    </submittedName>
</protein>
<feature type="compositionally biased region" description="Polar residues" evidence="1">
    <location>
        <begin position="32"/>
        <end position="41"/>
    </location>
</feature>
<sequence length="111" mass="11543">MSSILPSLHLSHTKSTRTNSSGPALCSIGLRPQTTSSNKAPKANTSVFVVARPVLGNSGARYPNVPTTLVVDGLDPCSYNLASPKSPNLPFNSPSSNTLLALISRCTTTCS</sequence>
<reference evidence="2" key="1">
    <citation type="submission" date="2015-12" db="EMBL/GenBank/DDBJ databases">
        <title>Gene expression during late stages of embryo sac development: a critical building block for successful pollen-pistil interactions.</title>
        <authorList>
            <person name="Liu Y."/>
            <person name="Joly V."/>
            <person name="Sabar M."/>
            <person name="Matton D.P."/>
        </authorList>
    </citation>
    <scope>NUCLEOTIDE SEQUENCE</scope>
</reference>
<dbReference type="AlphaFoldDB" id="A0A0V0GXT8"/>
<accession>A0A0V0GXT8</accession>
<evidence type="ECO:0000256" key="1">
    <source>
        <dbReference type="SAM" id="MobiDB-lite"/>
    </source>
</evidence>
<dbReference type="EMBL" id="GEDG01029886">
    <property type="protein sequence ID" value="JAP12256.1"/>
    <property type="molecule type" value="Transcribed_RNA"/>
</dbReference>
<name>A0A0V0GXT8_SOLCH</name>
<evidence type="ECO:0000313" key="2">
    <source>
        <dbReference type="EMBL" id="JAP12256.1"/>
    </source>
</evidence>